<comment type="caution">
    <text evidence="2">The sequence shown here is derived from an EMBL/GenBank/DDBJ whole genome shotgun (WGS) entry which is preliminary data.</text>
</comment>
<evidence type="ECO:0000313" key="2">
    <source>
        <dbReference type="EMBL" id="TCO69553.1"/>
    </source>
</evidence>
<protein>
    <recommendedName>
        <fullName evidence="1">Anti-sigma factor NepR domain-containing protein</fullName>
    </recommendedName>
</protein>
<organism evidence="2 3">
    <name type="scientific">Rhodovulum euryhalinum</name>
    <dbReference type="NCBI Taxonomy" id="35805"/>
    <lineage>
        <taxon>Bacteria</taxon>
        <taxon>Pseudomonadati</taxon>
        <taxon>Pseudomonadota</taxon>
        <taxon>Alphaproteobacteria</taxon>
        <taxon>Rhodobacterales</taxon>
        <taxon>Paracoccaceae</taxon>
        <taxon>Rhodovulum</taxon>
    </lineage>
</organism>
<gene>
    <name evidence="2" type="ORF">EV655_1144</name>
</gene>
<feature type="domain" description="Anti-sigma factor NepR" evidence="1">
    <location>
        <begin position="3"/>
        <end position="35"/>
    </location>
</feature>
<dbReference type="AlphaFoldDB" id="A0A4R2K870"/>
<name>A0A4R2K870_9RHOB</name>
<dbReference type="Pfam" id="PF18557">
    <property type="entry name" value="NepR"/>
    <property type="match status" value="1"/>
</dbReference>
<dbReference type="InterPro" id="IPR041649">
    <property type="entry name" value="NepR"/>
</dbReference>
<evidence type="ECO:0000313" key="3">
    <source>
        <dbReference type="Proteomes" id="UP000295142"/>
    </source>
</evidence>
<keyword evidence="3" id="KW-1185">Reference proteome</keyword>
<dbReference type="EMBL" id="SLWW01000014">
    <property type="protein sequence ID" value="TCO69553.1"/>
    <property type="molecule type" value="Genomic_DNA"/>
</dbReference>
<accession>A0A4R2K870</accession>
<dbReference type="Proteomes" id="UP000295142">
    <property type="component" value="Unassembled WGS sequence"/>
</dbReference>
<reference evidence="2 3" key="1">
    <citation type="submission" date="2019-03" db="EMBL/GenBank/DDBJ databases">
        <title>Genomic Encyclopedia of Type Strains, Phase IV (KMG-IV): sequencing the most valuable type-strain genomes for metagenomic binning, comparative biology and taxonomic classification.</title>
        <authorList>
            <person name="Goeker M."/>
        </authorList>
    </citation>
    <scope>NUCLEOTIDE SEQUENCE [LARGE SCALE GENOMIC DNA]</scope>
    <source>
        <strain evidence="2 3">DSM 4868</strain>
    </source>
</reference>
<sequence length="43" mass="4980">MEEQIDENLRRVYAQAAEEEIPDRLLKLLEELRKQPPGNGAES</sequence>
<dbReference type="RefSeq" id="WP_243645098.1">
    <property type="nucleotide sequence ID" value="NZ_SLWW01000014.1"/>
</dbReference>
<evidence type="ECO:0000259" key="1">
    <source>
        <dbReference type="Pfam" id="PF18557"/>
    </source>
</evidence>
<proteinExistence type="predicted"/>